<dbReference type="Proteomes" id="UP000534870">
    <property type="component" value="Unassembled WGS sequence"/>
</dbReference>
<accession>A0A7Y7IW16</accession>
<reference evidence="1 2" key="1">
    <citation type="submission" date="2020-06" db="EMBL/GenBank/DDBJ databases">
        <title>Description of novel acetic acid bacteria.</title>
        <authorList>
            <person name="Sombolestani A."/>
        </authorList>
    </citation>
    <scope>NUCLEOTIDE SEQUENCE [LARGE SCALE GENOMIC DNA]</scope>
    <source>
        <strain evidence="1 2">LMG 31431</strain>
    </source>
</reference>
<sequence length="271" mass="29821">MVTARSNIIGIGTNLLSLPSLKDTLNTIPAGLRDPLIEEFEQALDEYRAADWEKVGLKAGKFCEIAYCVCAGHATGSYTTTPSKPSNFSQACRNLEQHNGTKGKSLCMQVPKVLAALYELRNNRAIGHVSAEVSPNHMDAELFLRGMKWVMGELVRNYSQLALADSHTVVEAVTARTFHMVWSSGDVRRVLEPAKTSGQKALILLYAESKPVSVAQLQAWVEYKNGTDFKRKVLKDLHKKALVHFDEKLATAQILPTGQALVEKSGLLVTK</sequence>
<dbReference type="EMBL" id="JABXXP010000080">
    <property type="protein sequence ID" value="NVN10831.1"/>
    <property type="molecule type" value="Genomic_DNA"/>
</dbReference>
<evidence type="ECO:0000313" key="2">
    <source>
        <dbReference type="Proteomes" id="UP000534870"/>
    </source>
</evidence>
<comment type="caution">
    <text evidence="1">The sequence shown here is derived from an EMBL/GenBank/DDBJ whole genome shotgun (WGS) entry which is preliminary data.</text>
</comment>
<name>A0A7Y7IW16_9PROT</name>
<protein>
    <submittedName>
        <fullName evidence="1">Uncharacterized protein</fullName>
    </submittedName>
</protein>
<dbReference type="RefSeq" id="WP_176639587.1">
    <property type="nucleotide sequence ID" value="NZ_JABXXP010000080.1"/>
</dbReference>
<organism evidence="1 2">
    <name type="scientific">Nguyenibacter vanlangensis</name>
    <dbReference type="NCBI Taxonomy" id="1216886"/>
    <lineage>
        <taxon>Bacteria</taxon>
        <taxon>Pseudomonadati</taxon>
        <taxon>Pseudomonadota</taxon>
        <taxon>Alphaproteobacteria</taxon>
        <taxon>Acetobacterales</taxon>
        <taxon>Acetobacteraceae</taxon>
        <taxon>Nguyenibacter</taxon>
    </lineage>
</organism>
<proteinExistence type="predicted"/>
<gene>
    <name evidence="1" type="ORF">HUK84_06680</name>
</gene>
<dbReference type="AlphaFoldDB" id="A0A7Y7IW16"/>
<evidence type="ECO:0000313" key="1">
    <source>
        <dbReference type="EMBL" id="NVN10831.1"/>
    </source>
</evidence>